<sequence length="106" mass="11529">MTRSPLQARQAIFTPAGGSLAWQAWDDVYVVYQRASAETHVFNETTRSILMCLENGALPASELKDQTEAALGVGPGELAADDFALATRRLEELGLVEYLDDANTVQ</sequence>
<evidence type="ECO:0000313" key="2">
    <source>
        <dbReference type="Proteomes" id="UP000342300"/>
    </source>
</evidence>
<evidence type="ECO:0000313" key="1">
    <source>
        <dbReference type="EMBL" id="MQM32245.1"/>
    </source>
</evidence>
<accession>A0A6A7RXN3</accession>
<reference evidence="1 2" key="1">
    <citation type="submission" date="2017-09" db="EMBL/GenBank/DDBJ databases">
        <title>Metagenomic Analysis Reveals Denitrifying Candidatus Accumulibacter and Flanking Population as a Source of N2O.</title>
        <authorList>
            <person name="Gao H."/>
            <person name="Mao Y."/>
            <person name="Zhao X."/>
            <person name="Liu W.-T."/>
            <person name="Zhang T."/>
            <person name="Wells G."/>
        </authorList>
    </citation>
    <scope>NUCLEOTIDE SEQUENCE [LARGE SCALE GENOMIC DNA]</scope>
    <source>
        <strain evidence="1">CANDO_2_IC</strain>
    </source>
</reference>
<dbReference type="InterPro" id="IPR027599">
    <property type="entry name" value="PqqD-rel_X"/>
</dbReference>
<dbReference type="NCBIfam" id="TIGR04353">
    <property type="entry name" value="PqqD_rel_X"/>
    <property type="match status" value="1"/>
</dbReference>
<dbReference type="EMBL" id="PDHS01000474">
    <property type="protein sequence ID" value="MQM32245.1"/>
    <property type="molecule type" value="Genomic_DNA"/>
</dbReference>
<evidence type="ECO:0008006" key="3">
    <source>
        <dbReference type="Google" id="ProtNLM"/>
    </source>
</evidence>
<dbReference type="AlphaFoldDB" id="A0A6A7RXN3"/>
<name>A0A6A7RXN3_9PROT</name>
<comment type="caution">
    <text evidence="1">The sequence shown here is derived from an EMBL/GenBank/DDBJ whole genome shotgun (WGS) entry which is preliminary data.</text>
</comment>
<organism evidence="1 2">
    <name type="scientific">Candidatus Accumulibacter phosphatis</name>
    <dbReference type="NCBI Taxonomy" id="327160"/>
    <lineage>
        <taxon>Bacteria</taxon>
        <taxon>Pseudomonadati</taxon>
        <taxon>Pseudomonadota</taxon>
        <taxon>Betaproteobacteria</taxon>
        <taxon>Candidatus Accumulibacter</taxon>
    </lineage>
</organism>
<dbReference type="Proteomes" id="UP000342300">
    <property type="component" value="Unassembled WGS sequence"/>
</dbReference>
<gene>
    <name evidence="1" type="ORF">CRU78_17760</name>
</gene>
<proteinExistence type="predicted"/>
<protein>
    <recommendedName>
        <fullName evidence="3">HPr-rel-A system PqqD family peptide chaperone</fullName>
    </recommendedName>
</protein>